<evidence type="ECO:0000313" key="11">
    <source>
        <dbReference type="EMBL" id="QIA63527.1"/>
    </source>
</evidence>
<keyword evidence="6 9" id="KW-1133">Transmembrane helix</keyword>
<dbReference type="Proteomes" id="UP000464262">
    <property type="component" value="Chromosome 1"/>
</dbReference>
<accession>A0A7Z2YDP5</accession>
<feature type="transmembrane region" description="Helical" evidence="9">
    <location>
        <begin position="83"/>
        <end position="104"/>
    </location>
</feature>
<dbReference type="InterPro" id="IPR007387">
    <property type="entry name" value="TRAP_DctQ"/>
</dbReference>
<feature type="domain" description="Tripartite ATP-independent periplasmic transporters DctQ component" evidence="10">
    <location>
        <begin position="20"/>
        <end position="150"/>
    </location>
</feature>
<dbReference type="PANTHER" id="PTHR35011">
    <property type="entry name" value="2,3-DIKETO-L-GULONATE TRAP TRANSPORTER SMALL PERMEASE PROTEIN YIAM"/>
    <property type="match status" value="1"/>
</dbReference>
<evidence type="ECO:0000256" key="3">
    <source>
        <dbReference type="ARBA" id="ARBA00022475"/>
    </source>
</evidence>
<evidence type="ECO:0000256" key="4">
    <source>
        <dbReference type="ARBA" id="ARBA00022519"/>
    </source>
</evidence>
<feature type="transmembrane region" description="Helical" evidence="9">
    <location>
        <begin position="124"/>
        <end position="143"/>
    </location>
</feature>
<dbReference type="KEGG" id="vas:GT360_08340"/>
<keyword evidence="7 9" id="KW-0472">Membrane</keyword>
<evidence type="ECO:0000259" key="10">
    <source>
        <dbReference type="Pfam" id="PF04290"/>
    </source>
</evidence>
<keyword evidence="3" id="KW-1003">Cell membrane</keyword>
<keyword evidence="5 9" id="KW-0812">Transmembrane</keyword>
<dbReference type="EMBL" id="CP047475">
    <property type="protein sequence ID" value="QIA63527.1"/>
    <property type="molecule type" value="Genomic_DNA"/>
</dbReference>
<comment type="subunit">
    <text evidence="9">The complex comprises the extracytoplasmic solute receptor protein and the two transmembrane proteins.</text>
</comment>
<evidence type="ECO:0000256" key="2">
    <source>
        <dbReference type="ARBA" id="ARBA00022448"/>
    </source>
</evidence>
<reference evidence="11 12" key="1">
    <citation type="submission" date="2020-01" db="EMBL/GenBank/DDBJ databases">
        <title>Whole genome and functional gene identification of agarase of Vibrio HN897.</title>
        <authorList>
            <person name="Liu Y."/>
            <person name="Zhao Z."/>
        </authorList>
    </citation>
    <scope>NUCLEOTIDE SEQUENCE [LARGE SCALE GENOMIC DNA]</scope>
    <source>
        <strain evidence="11 12">HN897</strain>
    </source>
</reference>
<dbReference type="GO" id="GO:0005886">
    <property type="term" value="C:plasma membrane"/>
    <property type="evidence" value="ECO:0007669"/>
    <property type="project" value="UniProtKB-SubCell"/>
</dbReference>
<comment type="function">
    <text evidence="9">Part of the tripartite ATP-independent periplasmic (TRAP) transport system.</text>
</comment>
<gene>
    <name evidence="11" type="ORF">GT360_08340</name>
</gene>
<sequence>MKKAWQHLEEVICVVIFIVMLVLGFSNVVVRTMTNYSLASTQEIVINGMVALTLYGSAIAIKRGQLLAVGFLIDNVTVKVRRLLQVVISVAIISTLVVILYYMVDLLSNQYQLQIRTSALQTKAWYYTVILPPAFVLMIIRQLEWLSTQFKRPA</sequence>
<dbReference type="RefSeq" id="WP_164648420.1">
    <property type="nucleotide sequence ID" value="NZ_CP047475.1"/>
</dbReference>
<dbReference type="InterPro" id="IPR055348">
    <property type="entry name" value="DctQ"/>
</dbReference>
<evidence type="ECO:0000256" key="8">
    <source>
        <dbReference type="ARBA" id="ARBA00038436"/>
    </source>
</evidence>
<dbReference type="GO" id="GO:0022857">
    <property type="term" value="F:transmembrane transporter activity"/>
    <property type="evidence" value="ECO:0007669"/>
    <property type="project" value="UniProtKB-UniRule"/>
</dbReference>
<evidence type="ECO:0000256" key="1">
    <source>
        <dbReference type="ARBA" id="ARBA00004429"/>
    </source>
</evidence>
<comment type="subcellular location">
    <subcellularLocation>
        <location evidence="1 9">Cell inner membrane</location>
        <topology evidence="1 9">Multi-pass membrane protein</topology>
    </subcellularLocation>
</comment>
<organism evidence="11 12">
    <name type="scientific">Vibrio astriarenae</name>
    <dbReference type="NCBI Taxonomy" id="1481923"/>
    <lineage>
        <taxon>Bacteria</taxon>
        <taxon>Pseudomonadati</taxon>
        <taxon>Pseudomonadota</taxon>
        <taxon>Gammaproteobacteria</taxon>
        <taxon>Vibrionales</taxon>
        <taxon>Vibrionaceae</taxon>
        <taxon>Vibrio</taxon>
    </lineage>
</organism>
<evidence type="ECO:0000256" key="6">
    <source>
        <dbReference type="ARBA" id="ARBA00022989"/>
    </source>
</evidence>
<dbReference type="GO" id="GO:0015740">
    <property type="term" value="P:C4-dicarboxylate transport"/>
    <property type="evidence" value="ECO:0007669"/>
    <property type="project" value="TreeGrafter"/>
</dbReference>
<dbReference type="AlphaFoldDB" id="A0A7Z2YDP5"/>
<protein>
    <recommendedName>
        <fullName evidence="9">TRAP transporter small permease protein</fullName>
    </recommendedName>
</protein>
<feature type="transmembrane region" description="Helical" evidence="9">
    <location>
        <begin position="12"/>
        <end position="32"/>
    </location>
</feature>
<evidence type="ECO:0000256" key="9">
    <source>
        <dbReference type="RuleBase" id="RU369079"/>
    </source>
</evidence>
<name>A0A7Z2YDP5_9VIBR</name>
<feature type="transmembrane region" description="Helical" evidence="9">
    <location>
        <begin position="44"/>
        <end position="62"/>
    </location>
</feature>
<proteinExistence type="inferred from homology"/>
<comment type="similarity">
    <text evidence="8 9">Belongs to the TRAP transporter small permease family.</text>
</comment>
<dbReference type="PANTHER" id="PTHR35011:SF2">
    <property type="entry name" value="2,3-DIKETO-L-GULONATE TRAP TRANSPORTER SMALL PERMEASE PROTEIN YIAM"/>
    <property type="match status" value="1"/>
</dbReference>
<dbReference type="Pfam" id="PF04290">
    <property type="entry name" value="DctQ"/>
    <property type="match status" value="1"/>
</dbReference>
<evidence type="ECO:0000256" key="7">
    <source>
        <dbReference type="ARBA" id="ARBA00023136"/>
    </source>
</evidence>
<keyword evidence="12" id="KW-1185">Reference proteome</keyword>
<evidence type="ECO:0000256" key="5">
    <source>
        <dbReference type="ARBA" id="ARBA00022692"/>
    </source>
</evidence>
<keyword evidence="4 9" id="KW-0997">Cell inner membrane</keyword>
<evidence type="ECO:0000313" key="12">
    <source>
        <dbReference type="Proteomes" id="UP000464262"/>
    </source>
</evidence>
<keyword evidence="2 9" id="KW-0813">Transport</keyword>